<protein>
    <submittedName>
        <fullName evidence="14">Intraflagellar transport protein 140 homolog</fullName>
    </submittedName>
</protein>
<evidence type="ECO:0000256" key="6">
    <source>
        <dbReference type="ARBA" id="ARBA00023273"/>
    </source>
</evidence>
<reference evidence="14" key="1">
    <citation type="submission" date="2025-08" db="UniProtKB">
        <authorList>
            <consortium name="RefSeq"/>
        </authorList>
    </citation>
    <scope>IDENTIFICATION</scope>
    <source>
        <tissue evidence="14">Entire body</tissue>
    </source>
</reference>
<dbReference type="InterPro" id="IPR011990">
    <property type="entry name" value="TPR-like_helical_dom_sf"/>
</dbReference>
<dbReference type="KEGG" id="apln:108744145"/>
<evidence type="ECO:0000256" key="3">
    <source>
        <dbReference type="ARBA" id="ARBA00022737"/>
    </source>
</evidence>
<evidence type="ECO:0000256" key="4">
    <source>
        <dbReference type="ARBA" id="ARBA00022803"/>
    </source>
</evidence>
<keyword evidence="4" id="KW-0802">TPR repeat</keyword>
<evidence type="ECO:0000256" key="1">
    <source>
        <dbReference type="ARBA" id="ARBA00004138"/>
    </source>
</evidence>
<dbReference type="GeneID" id="108744145"/>
<dbReference type="PANTHER" id="PTHR15722">
    <property type="entry name" value="IFT140/172-RELATED"/>
    <property type="match status" value="1"/>
</dbReference>
<name>A0A1W4XS70_AGRPL</name>
<dbReference type="SUPFAM" id="SSF50978">
    <property type="entry name" value="WD40 repeat-like"/>
    <property type="match status" value="1"/>
</dbReference>
<evidence type="ECO:0000259" key="12">
    <source>
        <dbReference type="Pfam" id="PF24762"/>
    </source>
</evidence>
<feature type="domain" description="IFT140 first beta-propeller" evidence="9">
    <location>
        <begin position="3"/>
        <end position="427"/>
    </location>
</feature>
<dbReference type="FunCoup" id="A0A1W4XS70">
    <property type="interactions" value="647"/>
</dbReference>
<evidence type="ECO:0000256" key="8">
    <source>
        <dbReference type="SAM" id="MobiDB-lite"/>
    </source>
</evidence>
<dbReference type="PANTHER" id="PTHR15722:SF7">
    <property type="entry name" value="INTRAFLAGELLAR TRANSPORT PROTEIN 140 HOMOLOG"/>
    <property type="match status" value="1"/>
</dbReference>
<dbReference type="Gene3D" id="2.130.10.10">
    <property type="entry name" value="YVTN repeat-like/Quinoprotein amine dehydrogenase"/>
    <property type="match status" value="2"/>
</dbReference>
<dbReference type="SUPFAM" id="SSF48452">
    <property type="entry name" value="TPR-like"/>
    <property type="match status" value="2"/>
</dbReference>
<comment type="subcellular location">
    <subcellularLocation>
        <location evidence="1">Cell projection</location>
        <location evidence="1">Cilium</location>
    </subcellularLocation>
</comment>
<evidence type="ECO:0000256" key="5">
    <source>
        <dbReference type="ARBA" id="ARBA00023069"/>
    </source>
</evidence>
<dbReference type="SMART" id="SM00320">
    <property type="entry name" value="WD40"/>
    <property type="match status" value="5"/>
</dbReference>
<dbReference type="GO" id="GO:0030991">
    <property type="term" value="C:intraciliary transport particle A"/>
    <property type="evidence" value="ECO:0007669"/>
    <property type="project" value="TreeGrafter"/>
</dbReference>
<evidence type="ECO:0000259" key="9">
    <source>
        <dbReference type="Pfam" id="PF23383"/>
    </source>
</evidence>
<feature type="repeat" description="WD" evidence="7">
    <location>
        <begin position="66"/>
        <end position="91"/>
    </location>
</feature>
<keyword evidence="3" id="KW-0677">Repeat</keyword>
<keyword evidence="6" id="KW-0966">Cell projection</keyword>
<proteinExistence type="predicted"/>
<evidence type="ECO:0000259" key="11">
    <source>
        <dbReference type="Pfam" id="PF24760"/>
    </source>
</evidence>
<keyword evidence="2 7" id="KW-0853">WD repeat</keyword>
<dbReference type="STRING" id="224129.A0A1W4XS70"/>
<keyword evidence="5" id="KW-0969">Cilium</keyword>
<evidence type="ECO:0000259" key="10">
    <source>
        <dbReference type="Pfam" id="PF23385"/>
    </source>
</evidence>
<dbReference type="InterPro" id="IPR001680">
    <property type="entry name" value="WD40_rpt"/>
</dbReference>
<dbReference type="Proteomes" id="UP000192223">
    <property type="component" value="Unplaced"/>
</dbReference>
<dbReference type="FunFam" id="1.25.40.470:FF:000015">
    <property type="entry name" value="Intraflagellar transport particle protein 140"/>
    <property type="match status" value="1"/>
</dbReference>
<feature type="region of interest" description="Disordered" evidence="8">
    <location>
        <begin position="645"/>
        <end position="666"/>
    </location>
</feature>
<dbReference type="GO" id="GO:0005930">
    <property type="term" value="C:axoneme"/>
    <property type="evidence" value="ECO:0007669"/>
    <property type="project" value="TreeGrafter"/>
</dbReference>
<organism evidence="13 14">
    <name type="scientific">Agrilus planipennis</name>
    <name type="common">Emerald ash borer</name>
    <name type="synonym">Agrilus marcopoli</name>
    <dbReference type="NCBI Taxonomy" id="224129"/>
    <lineage>
        <taxon>Eukaryota</taxon>
        <taxon>Metazoa</taxon>
        <taxon>Ecdysozoa</taxon>
        <taxon>Arthropoda</taxon>
        <taxon>Hexapoda</taxon>
        <taxon>Insecta</taxon>
        <taxon>Pterygota</taxon>
        <taxon>Neoptera</taxon>
        <taxon>Endopterygota</taxon>
        <taxon>Coleoptera</taxon>
        <taxon>Polyphaga</taxon>
        <taxon>Elateriformia</taxon>
        <taxon>Buprestoidea</taxon>
        <taxon>Buprestidae</taxon>
        <taxon>Agrilinae</taxon>
        <taxon>Agrilus</taxon>
    </lineage>
</organism>
<feature type="domain" description="IF140 C-terminal TPR" evidence="11">
    <location>
        <begin position="1303"/>
        <end position="1430"/>
    </location>
</feature>
<dbReference type="InterPro" id="IPR056168">
    <property type="entry name" value="TPR_IF140/IFT172/WDR19"/>
</dbReference>
<evidence type="ECO:0000256" key="2">
    <source>
        <dbReference type="ARBA" id="ARBA00022574"/>
    </source>
</evidence>
<dbReference type="GO" id="GO:0035721">
    <property type="term" value="P:intraciliary retrograde transport"/>
    <property type="evidence" value="ECO:0007669"/>
    <property type="project" value="TreeGrafter"/>
</dbReference>
<dbReference type="PROSITE" id="PS50082">
    <property type="entry name" value="WD_REPEATS_2"/>
    <property type="match status" value="1"/>
</dbReference>
<dbReference type="Pfam" id="PF24760">
    <property type="entry name" value="TPR_IF140_C"/>
    <property type="match status" value="1"/>
</dbReference>
<evidence type="ECO:0000256" key="7">
    <source>
        <dbReference type="PROSITE-ProRule" id="PRU00221"/>
    </source>
</evidence>
<dbReference type="InterPro" id="IPR056155">
    <property type="entry name" value="Beta-prop_IFT140_2nd"/>
</dbReference>
<accession>A0A1W4XS70</accession>
<keyword evidence="13" id="KW-1185">Reference proteome</keyword>
<dbReference type="Pfam" id="PF23385">
    <property type="entry name" value="Beta-prop_IFT140_2nd"/>
    <property type="match status" value="1"/>
</dbReference>
<dbReference type="Pfam" id="PF23383">
    <property type="entry name" value="Beta-prop_IFT140_1st"/>
    <property type="match status" value="1"/>
</dbReference>
<feature type="domain" description="IF140/IFT172/WDR19 TPR" evidence="12">
    <location>
        <begin position="810"/>
        <end position="1295"/>
    </location>
</feature>
<dbReference type="InParanoid" id="A0A1W4XS70"/>
<dbReference type="GO" id="GO:0036064">
    <property type="term" value="C:ciliary basal body"/>
    <property type="evidence" value="ECO:0007669"/>
    <property type="project" value="TreeGrafter"/>
</dbReference>
<dbReference type="InterPro" id="IPR056156">
    <property type="entry name" value="TPR_IF140_C"/>
</dbReference>
<dbReference type="InterPro" id="IPR015943">
    <property type="entry name" value="WD40/YVTN_repeat-like_dom_sf"/>
</dbReference>
<dbReference type="OrthoDB" id="10258787at2759"/>
<gene>
    <name evidence="14" type="primary">LOC108744145</name>
</gene>
<dbReference type="InterPro" id="IPR056154">
    <property type="entry name" value="Beta-prop_IFT140_1st"/>
</dbReference>
<evidence type="ECO:0000313" key="14">
    <source>
        <dbReference type="RefSeq" id="XP_018335270.1"/>
    </source>
</evidence>
<dbReference type="RefSeq" id="XP_018335270.1">
    <property type="nucleotide sequence ID" value="XM_018479768.1"/>
</dbReference>
<dbReference type="Gene3D" id="1.25.40.470">
    <property type="match status" value="2"/>
</dbReference>
<dbReference type="CTD" id="33230"/>
<dbReference type="Pfam" id="PF24762">
    <property type="entry name" value="TPR_IF140-IFT172"/>
    <property type="match status" value="1"/>
</dbReference>
<feature type="domain" description="IFT140 second beta-propeller" evidence="10">
    <location>
        <begin position="436"/>
        <end position="774"/>
    </location>
</feature>
<dbReference type="InterPro" id="IPR036322">
    <property type="entry name" value="WD40_repeat_dom_sf"/>
</dbReference>
<sequence length="1489" mass="168532">MSLYFEYPVNFKESGVISTCGLWHSTYPLLAVASYSQERGGFVTIFDELGEPLQNVVSPVHPVSQVTTLVWHPERKILVTGWENGEIKIWNGADKDFYNVQGLHQAPIILLKFSEKGGRLASCDSTGSLVGWKIDSKGDATTVFHHDLKETVTHLIFRAIRKSYPDVDIEGLAKAAVNGDEAALDIFSNWRPKTTAKKFRVQDGLDNYCFFVATHSGSIFYVNASGDCIEVLNIGGTTVNYLLYHPLKDALVLMMEGFTIGQFSVDSNGKLTEISKIKLSGRLHSTRGISDQGLIFAGNSCLAILTGDLNIRMWDTETNDNYILPVTMNLVSKESESSQDVRENFTCIAYSNVNHTICAGTNAGKIYFWTKRQRKNDVSLTPEGTWELTNISNISGTIKQLMWGSVNLTIPLVTVNCVTKVYIMKEQTLCANFCDKIWATQQSANQVLLETQDSRGVVQTDLQVTCMCLSEEYLAVTNGHNISVYNISIKNGSRPEIATSFINSFRCTNESIELYSKNIVVLTITLVKIFTVHGINVTNISSTTSEGEPIGINVTNNFLTVFTLDGVLKLYDLSLKEPKLITPPCNFFDICDDFGEIIQAKSNCVGTKVALTLAASNLIPDGKLYVWDLELTKLMSFDCRNCEKTTSYSDGDGQGDSQEKSATPEIEYSVRDDNNTEFEKIWSQRVPLSLHWDHEDAKLLVCNARKYTNERKKFISLYTDMKKNETKIDFENEDHLLLTFFVSSDHGIHIHDIRAIDSDARLLGVAAPFIALLENLIIVRKVMTDFNGLENCTSETKEAILDFSYNISHGNMDAAFKSIKLVQSQGVWNSLARMCVKTKRLDVATVCLGHMGDARAAGALRVVMEDSNLPLEAKVAALAVELGMLEEAEHLYRQCNRYDLLNKFYQRQNMWLEALEVARTKDRIHYKNTEHRYAKYLEQMGNIKEAIIHYEKANTHRSEVPRILLEEPRELEAYILNSNDKELLKWWGQYSESQGDIKTALKYYERAEDLYNQVRGLCLIGEEERAFELARSGSDKAAFYHMARYYETHNDLKKAISFYTRATAFSNAVRLCRETNNMEELWSIGLISNNREKINCARFFEDSGHLDKAVILYHRAGVLHKALDLAFKSHQFDTIQGIATDLDTESDPALIEKCADYFVQNEQYDKAVDLLAVGKKYEDAIKICLQYNVQLSDDLVEKLTPEKGTLDENTRVHILDSLAESLMMQGSYHLATKKFTQAGNRLQAMKALLKSGDTEKITFFATVSRQKEIYIMAANYLQSLDWQNNPDILKNIITFYSKGKASDLLANFYVACAQVEIDEFQNYDKAFGALTEASRCLSKTVSPKDLNQHRKAMEIVQKRMTDIKRFLDIKKMFENGDFQQGMTQCRQLLTTRDADLEESVRRGDVYALMMQYNITNGNFIEAQELLNELQHILNMSNSLPITYYVNKEMIEALARGLSVSPSSLLPHYRKKAPKEHFHQDLAVNEDVED</sequence>
<evidence type="ECO:0000313" key="13">
    <source>
        <dbReference type="Proteomes" id="UP000192223"/>
    </source>
</evidence>